<keyword evidence="3" id="KW-1185">Reference proteome</keyword>
<proteinExistence type="predicted"/>
<sequence length="163" mass="17617">MAFLACNHPTIVVTGEVTSPSNTANIDIRRFGARSCRDSSSEPAINDAHQVQGPFPTYSPDALFQLNQFSSSDNNSFNDTTSQAPPQRSFFIPSSPESIPSDFGKLLSPSSTYDHFASPFPSSLSHFGDLGFASPGSSQEPLNDRLIQMTLHDTASSISQNRD</sequence>
<dbReference type="AlphaFoldDB" id="A0A0C9WIA3"/>
<evidence type="ECO:0000313" key="2">
    <source>
        <dbReference type="EMBL" id="KIJ92594.1"/>
    </source>
</evidence>
<protein>
    <submittedName>
        <fullName evidence="2">Uncharacterized protein</fullName>
    </submittedName>
</protein>
<evidence type="ECO:0000256" key="1">
    <source>
        <dbReference type="SAM" id="MobiDB-lite"/>
    </source>
</evidence>
<dbReference type="HOGENOM" id="CLU_1631028_0_0_1"/>
<dbReference type="EMBL" id="KN838899">
    <property type="protein sequence ID" value="KIJ92594.1"/>
    <property type="molecule type" value="Genomic_DNA"/>
</dbReference>
<reference evidence="2 3" key="1">
    <citation type="submission" date="2014-04" db="EMBL/GenBank/DDBJ databases">
        <authorList>
            <consortium name="DOE Joint Genome Institute"/>
            <person name="Kuo A."/>
            <person name="Kohler A."/>
            <person name="Nagy L.G."/>
            <person name="Floudas D."/>
            <person name="Copeland A."/>
            <person name="Barry K.W."/>
            <person name="Cichocki N."/>
            <person name="Veneault-Fourrey C."/>
            <person name="LaButti K."/>
            <person name="Lindquist E.A."/>
            <person name="Lipzen A."/>
            <person name="Lundell T."/>
            <person name="Morin E."/>
            <person name="Murat C."/>
            <person name="Sun H."/>
            <person name="Tunlid A."/>
            <person name="Henrissat B."/>
            <person name="Grigoriev I.V."/>
            <person name="Hibbett D.S."/>
            <person name="Martin F."/>
            <person name="Nordberg H.P."/>
            <person name="Cantor M.N."/>
            <person name="Hua S.X."/>
        </authorList>
    </citation>
    <scope>NUCLEOTIDE SEQUENCE [LARGE SCALE GENOMIC DNA]</scope>
    <source>
        <strain evidence="2 3">LaAM-08-1</strain>
    </source>
</reference>
<dbReference type="Proteomes" id="UP000054477">
    <property type="component" value="Unassembled WGS sequence"/>
</dbReference>
<reference evidence="3" key="2">
    <citation type="submission" date="2015-01" db="EMBL/GenBank/DDBJ databases">
        <title>Evolutionary Origins and Diversification of the Mycorrhizal Mutualists.</title>
        <authorList>
            <consortium name="DOE Joint Genome Institute"/>
            <consortium name="Mycorrhizal Genomics Consortium"/>
            <person name="Kohler A."/>
            <person name="Kuo A."/>
            <person name="Nagy L.G."/>
            <person name="Floudas D."/>
            <person name="Copeland A."/>
            <person name="Barry K.W."/>
            <person name="Cichocki N."/>
            <person name="Veneault-Fourrey C."/>
            <person name="LaButti K."/>
            <person name="Lindquist E.A."/>
            <person name="Lipzen A."/>
            <person name="Lundell T."/>
            <person name="Morin E."/>
            <person name="Murat C."/>
            <person name="Riley R."/>
            <person name="Ohm R."/>
            <person name="Sun H."/>
            <person name="Tunlid A."/>
            <person name="Henrissat B."/>
            <person name="Grigoriev I.V."/>
            <person name="Hibbett D.S."/>
            <person name="Martin F."/>
        </authorList>
    </citation>
    <scope>NUCLEOTIDE SEQUENCE [LARGE SCALE GENOMIC DNA]</scope>
    <source>
        <strain evidence="3">LaAM-08-1</strain>
    </source>
</reference>
<accession>A0A0C9WIA3</accession>
<name>A0A0C9WIA3_9AGAR</name>
<feature type="non-terminal residue" evidence="2">
    <location>
        <position position="1"/>
    </location>
</feature>
<organism evidence="2 3">
    <name type="scientific">Laccaria amethystina LaAM-08-1</name>
    <dbReference type="NCBI Taxonomy" id="1095629"/>
    <lineage>
        <taxon>Eukaryota</taxon>
        <taxon>Fungi</taxon>
        <taxon>Dikarya</taxon>
        <taxon>Basidiomycota</taxon>
        <taxon>Agaricomycotina</taxon>
        <taxon>Agaricomycetes</taxon>
        <taxon>Agaricomycetidae</taxon>
        <taxon>Agaricales</taxon>
        <taxon>Agaricineae</taxon>
        <taxon>Hydnangiaceae</taxon>
        <taxon>Laccaria</taxon>
    </lineage>
</organism>
<feature type="region of interest" description="Disordered" evidence="1">
    <location>
        <begin position="69"/>
        <end position="89"/>
    </location>
</feature>
<gene>
    <name evidence="2" type="ORF">K443DRAFT_66689</name>
</gene>
<evidence type="ECO:0000313" key="3">
    <source>
        <dbReference type="Proteomes" id="UP000054477"/>
    </source>
</evidence>